<dbReference type="EMBL" id="GL945490">
    <property type="protein sequence ID" value="EGN94036.1"/>
    <property type="molecule type" value="Genomic_DNA"/>
</dbReference>
<gene>
    <name evidence="2" type="ORF">SERLA73DRAFT_189189</name>
</gene>
<evidence type="ECO:0000313" key="3">
    <source>
        <dbReference type="Proteomes" id="UP000008063"/>
    </source>
</evidence>
<dbReference type="Proteomes" id="UP000008063">
    <property type="component" value="Unassembled WGS sequence"/>
</dbReference>
<dbReference type="AlphaFoldDB" id="F8QD21"/>
<name>F8QD21_SERL3</name>
<dbReference type="InParanoid" id="F8QD21"/>
<dbReference type="OMA" id="DNWRQND"/>
<protein>
    <submittedName>
        <fullName evidence="2">Uncharacterized protein</fullName>
    </submittedName>
</protein>
<feature type="compositionally biased region" description="Gly residues" evidence="1">
    <location>
        <begin position="51"/>
        <end position="67"/>
    </location>
</feature>
<reference evidence="3" key="1">
    <citation type="journal article" date="2011" name="Science">
        <title>The plant cell wall-decomposing machinery underlies the functional diversity of forest fungi.</title>
        <authorList>
            <person name="Eastwood D.C."/>
            <person name="Floudas D."/>
            <person name="Binder M."/>
            <person name="Majcherczyk A."/>
            <person name="Schneider P."/>
            <person name="Aerts A."/>
            <person name="Asiegbu F.O."/>
            <person name="Baker S.E."/>
            <person name="Barry K."/>
            <person name="Bendiksby M."/>
            <person name="Blumentritt M."/>
            <person name="Coutinho P.M."/>
            <person name="Cullen D."/>
            <person name="de Vries R.P."/>
            <person name="Gathman A."/>
            <person name="Goodell B."/>
            <person name="Henrissat B."/>
            <person name="Ihrmark K."/>
            <person name="Kauserud H."/>
            <person name="Kohler A."/>
            <person name="LaButti K."/>
            <person name="Lapidus A."/>
            <person name="Lavin J.L."/>
            <person name="Lee Y.-H."/>
            <person name="Lindquist E."/>
            <person name="Lilly W."/>
            <person name="Lucas S."/>
            <person name="Morin E."/>
            <person name="Murat C."/>
            <person name="Oguiza J.A."/>
            <person name="Park J."/>
            <person name="Pisabarro A.G."/>
            <person name="Riley R."/>
            <person name="Rosling A."/>
            <person name="Salamov A."/>
            <person name="Schmidt O."/>
            <person name="Schmutz J."/>
            <person name="Skrede I."/>
            <person name="Stenlid J."/>
            <person name="Wiebenga A."/>
            <person name="Xie X."/>
            <person name="Kuees U."/>
            <person name="Hibbett D.S."/>
            <person name="Hoffmeister D."/>
            <person name="Hoegberg N."/>
            <person name="Martin F."/>
            <person name="Grigoriev I.V."/>
            <person name="Watkinson S.C."/>
        </authorList>
    </citation>
    <scope>NUCLEOTIDE SEQUENCE [LARGE SCALE GENOMIC DNA]</scope>
    <source>
        <strain evidence="3">strain S7.3</strain>
    </source>
</reference>
<keyword evidence="3" id="KW-1185">Reference proteome</keyword>
<accession>F8QD21</accession>
<proteinExistence type="predicted"/>
<feature type="compositionally biased region" description="Low complexity" evidence="1">
    <location>
        <begin position="1"/>
        <end position="17"/>
    </location>
</feature>
<feature type="compositionally biased region" description="Gly residues" evidence="1">
    <location>
        <begin position="116"/>
        <end position="128"/>
    </location>
</feature>
<dbReference type="HOGENOM" id="CLU_1204917_0_0_1"/>
<feature type="region of interest" description="Disordered" evidence="1">
    <location>
        <begin position="1"/>
        <end position="169"/>
    </location>
</feature>
<organism evidence="3">
    <name type="scientific">Serpula lacrymans var. lacrymans (strain S7.3)</name>
    <name type="common">Dry rot fungus</name>
    <dbReference type="NCBI Taxonomy" id="936435"/>
    <lineage>
        <taxon>Eukaryota</taxon>
        <taxon>Fungi</taxon>
        <taxon>Dikarya</taxon>
        <taxon>Basidiomycota</taxon>
        <taxon>Agaricomycotina</taxon>
        <taxon>Agaricomycetes</taxon>
        <taxon>Agaricomycetidae</taxon>
        <taxon>Boletales</taxon>
        <taxon>Coniophorineae</taxon>
        <taxon>Serpulaceae</taxon>
        <taxon>Serpula</taxon>
    </lineage>
</organism>
<evidence type="ECO:0000256" key="1">
    <source>
        <dbReference type="SAM" id="MobiDB-lite"/>
    </source>
</evidence>
<sequence>MSYDNNNQFNDQQFQGGRQDRGLGGGFDHSANFDPRSAGQDDGGQNTVAGSHGGSGYGQSGGYTGSGGRRDPGLDEPNQYGTDSGLAGSGDTQDVNVPGAGRMGGEGQYGQSDYGAGQGQGQGFGGQGQQQQRSGGFGSKGYERDNDEYDSGLGGGAGAQGDKPGLGDKMRGGMEKMAGKVIGKSDLAERGQERQVSWQVCAHTNLSLTLYLFQVWRQLLRGSIH</sequence>
<evidence type="ECO:0000313" key="2">
    <source>
        <dbReference type="EMBL" id="EGN94036.1"/>
    </source>
</evidence>
<dbReference type="STRING" id="936435.F8QD21"/>
<dbReference type="OrthoDB" id="3170343at2759"/>